<evidence type="ECO:0000256" key="2">
    <source>
        <dbReference type="ARBA" id="ARBA00009486"/>
    </source>
</evidence>
<gene>
    <name evidence="12" type="ORF">SPAPADRAFT_63670</name>
</gene>
<dbReference type="Pfam" id="PF12141">
    <property type="entry name" value="BMT"/>
    <property type="match status" value="1"/>
</dbReference>
<evidence type="ECO:0000256" key="3">
    <source>
        <dbReference type="ARBA" id="ARBA00022676"/>
    </source>
</evidence>
<dbReference type="GO" id="GO:0016020">
    <property type="term" value="C:membrane"/>
    <property type="evidence" value="ECO:0007669"/>
    <property type="project" value="UniProtKB-SubCell"/>
</dbReference>
<evidence type="ECO:0000256" key="6">
    <source>
        <dbReference type="ARBA" id="ARBA00022968"/>
    </source>
</evidence>
<proteinExistence type="inferred from homology"/>
<keyword evidence="4" id="KW-0808">Transferase</keyword>
<keyword evidence="6" id="KW-0735">Signal-anchor</keyword>
<evidence type="ECO:0000256" key="7">
    <source>
        <dbReference type="ARBA" id="ARBA00022989"/>
    </source>
</evidence>
<evidence type="ECO:0000256" key="4">
    <source>
        <dbReference type="ARBA" id="ARBA00022679"/>
    </source>
</evidence>
<keyword evidence="7 11" id="KW-1133">Transmembrane helix</keyword>
<dbReference type="RefSeq" id="XP_007377820.1">
    <property type="nucleotide sequence ID" value="XM_007377758.1"/>
</dbReference>
<evidence type="ECO:0000256" key="5">
    <source>
        <dbReference type="ARBA" id="ARBA00022692"/>
    </source>
</evidence>
<organism evidence="13">
    <name type="scientific">Spathaspora passalidarum (strain NRRL Y-27907 / 11-Y1)</name>
    <dbReference type="NCBI Taxonomy" id="619300"/>
    <lineage>
        <taxon>Eukaryota</taxon>
        <taxon>Fungi</taxon>
        <taxon>Dikarya</taxon>
        <taxon>Ascomycota</taxon>
        <taxon>Saccharomycotina</taxon>
        <taxon>Pichiomycetes</taxon>
        <taxon>Debaryomycetaceae</taxon>
        <taxon>Spathaspora</taxon>
    </lineage>
</organism>
<dbReference type="OrthoDB" id="3631276at2759"/>
<dbReference type="eggNOG" id="ENOG502QTZG">
    <property type="taxonomic scope" value="Eukaryota"/>
</dbReference>
<feature type="region of interest" description="Disordered" evidence="10">
    <location>
        <begin position="598"/>
        <end position="630"/>
    </location>
</feature>
<dbReference type="Proteomes" id="UP000000709">
    <property type="component" value="Unassembled WGS sequence"/>
</dbReference>
<dbReference type="InterPro" id="IPR021988">
    <property type="entry name" value="BMT1"/>
</dbReference>
<evidence type="ECO:0000313" key="13">
    <source>
        <dbReference type="Proteomes" id="UP000000709"/>
    </source>
</evidence>
<evidence type="ECO:0000256" key="8">
    <source>
        <dbReference type="ARBA" id="ARBA00023136"/>
    </source>
</evidence>
<keyword evidence="9" id="KW-0961">Cell wall biogenesis/degradation</keyword>
<dbReference type="GeneID" id="18874860"/>
<keyword evidence="8 11" id="KW-0472">Membrane</keyword>
<keyword evidence="5 11" id="KW-0812">Transmembrane</keyword>
<protein>
    <submittedName>
        <fullName evidence="12">Uncharacterized protein</fullName>
    </submittedName>
</protein>
<comment type="similarity">
    <text evidence="2">Belongs to the BMT family.</text>
</comment>
<evidence type="ECO:0000256" key="9">
    <source>
        <dbReference type="ARBA" id="ARBA00023316"/>
    </source>
</evidence>
<evidence type="ECO:0000313" key="12">
    <source>
        <dbReference type="EMBL" id="EGW30054.1"/>
    </source>
</evidence>
<evidence type="ECO:0000256" key="11">
    <source>
        <dbReference type="SAM" id="Phobius"/>
    </source>
</evidence>
<keyword evidence="3" id="KW-0328">Glycosyltransferase</keyword>
<accession>G3AUW3</accession>
<dbReference type="OMA" id="GKAMYRP"/>
<keyword evidence="13" id="KW-1185">Reference proteome</keyword>
<dbReference type="GO" id="GO:0000030">
    <property type="term" value="F:mannosyltransferase activity"/>
    <property type="evidence" value="ECO:0007669"/>
    <property type="project" value="InterPro"/>
</dbReference>
<reference evidence="12 13" key="1">
    <citation type="journal article" date="2011" name="Proc. Natl. Acad. Sci. U.S.A.">
        <title>Comparative genomics of xylose-fermenting fungi for enhanced biofuel production.</title>
        <authorList>
            <person name="Wohlbach D.J."/>
            <person name="Kuo A."/>
            <person name="Sato T.K."/>
            <person name="Potts K.M."/>
            <person name="Salamov A.A."/>
            <person name="LaButti K.M."/>
            <person name="Sun H."/>
            <person name="Clum A."/>
            <person name="Pangilinan J.L."/>
            <person name="Lindquist E.A."/>
            <person name="Lucas S."/>
            <person name="Lapidus A."/>
            <person name="Jin M."/>
            <person name="Gunawan C."/>
            <person name="Balan V."/>
            <person name="Dale B.E."/>
            <person name="Jeffries T.W."/>
            <person name="Zinkel R."/>
            <person name="Barry K.W."/>
            <person name="Grigoriev I.V."/>
            <person name="Gasch A.P."/>
        </authorList>
    </citation>
    <scope>NUCLEOTIDE SEQUENCE [LARGE SCALE GENOMIC DNA]</scope>
    <source>
        <strain evidence="13">NRRL Y-27907 / 11-Y1</strain>
    </source>
</reference>
<dbReference type="STRING" id="619300.G3AUW3"/>
<dbReference type="HOGENOM" id="CLU_013841_1_0_1"/>
<dbReference type="AlphaFoldDB" id="G3AUW3"/>
<sequence length="630" mass="72290">MPLTPVMPVKGLRYLVLALSFVLLMSITYISTDTFSTTLKSYHETYKSYRFSSQPNIKQVTSFLDSLVIYPKTENLKYEQTDFVVQYAGDSSGLSTTIVEDEYKNHTLSIFMSEIQSDDCKAINVKENIGINNYLTLPDNLAEMAQILQDQLDNEDAFKHIAPFFENKIPNMIAARNVSKHFFKFVGTSVWLKEYGVHLMVSRVLFSRRGIKWDPQISLMYAQVYNEDWQELHNVKLKIPNRNGGGPQTMKFPSFLRVPFNYDSSRTARRWYGPEDGRILLIQNEYGVEEPVLIFNSHTRMLETTGGETEEVFYRSIFMGWVFQEQIGKANVDGEEDIRFDNTRYIKVRQLQIIGEERNQIEKNWTPFVDVSERDKFDRNLYIVYDWHNLQILKCDLYNLTSDRFSNCERVYNAGTPHSKIGVIRGGTELIPLSSVRETGNQLWIGFVRTHINRCGCGSSMYRPHLVILQRAGHNYRVTHMSSSISFDIPGLGAGRTAGLCGKRDPNILIANGISNWELDENTGSDYLTLTLSTGDEYNTLVHIKDLGKMIERLDLDVAYEEENTSMRGCVVSAAFDFCKAFGIEMDELGLTQAAMDRAEKEKQAKEKEAKQKEAKEKEAKEKPKTPKYT</sequence>
<name>G3AUW3_SPAPN</name>
<dbReference type="KEGG" id="spaa:SPAPADRAFT_63670"/>
<dbReference type="EMBL" id="GL996506">
    <property type="protein sequence ID" value="EGW30054.1"/>
    <property type="molecule type" value="Genomic_DNA"/>
</dbReference>
<dbReference type="InParanoid" id="G3AUW3"/>
<evidence type="ECO:0000256" key="1">
    <source>
        <dbReference type="ARBA" id="ARBA00004606"/>
    </source>
</evidence>
<evidence type="ECO:0000256" key="10">
    <source>
        <dbReference type="SAM" id="MobiDB-lite"/>
    </source>
</evidence>
<feature type="transmembrane region" description="Helical" evidence="11">
    <location>
        <begin position="12"/>
        <end position="31"/>
    </location>
</feature>
<dbReference type="GO" id="GO:0071555">
    <property type="term" value="P:cell wall organization"/>
    <property type="evidence" value="ECO:0007669"/>
    <property type="project" value="UniProtKB-KW"/>
</dbReference>
<comment type="subcellular location">
    <subcellularLocation>
        <location evidence="1">Membrane</location>
        <topology evidence="1">Single-pass type II membrane protein</topology>
    </subcellularLocation>
</comment>